<comment type="caution">
    <text evidence="1">The sequence shown here is derived from an EMBL/GenBank/DDBJ whole genome shotgun (WGS) entry which is preliminary data.</text>
</comment>
<protein>
    <recommendedName>
        <fullName evidence="3">Reverse transcriptase domain-containing protein</fullName>
    </recommendedName>
</protein>
<dbReference type="Proteomes" id="UP000792457">
    <property type="component" value="Unassembled WGS sequence"/>
</dbReference>
<gene>
    <name evidence="1" type="ORF">J437_LFUL000943</name>
</gene>
<sequence length="281" mass="31744">MPPTAPENSSIIPSPRRLPHTSLYPSLPPPPLSPFPVLTQDFSLLNPYLFASYAPIHTFLPGILHTFIPLHNLKTRKAYDCIHRGGQFKTLTEFGAPKKLVGNENITHLANADYIVLLSHTAEELTMIMQALESTAVKFGLRVSPTKTKYMIVGRRQQTEDQEIRVNSSIYKRIIEFKYLGTMLSENGSSNLEIKARIQAGNRCSYALNNILISWGVSQALKLRLYKILMLPVTLNGCQSWSARKQYLKTLAIFERRCVIKSFDPFRTVAQESGGVYTMRN</sequence>
<dbReference type="EMBL" id="KZ308428">
    <property type="protein sequence ID" value="KAG8229422.1"/>
    <property type="molecule type" value="Genomic_DNA"/>
</dbReference>
<accession>A0A8K0K809</accession>
<evidence type="ECO:0000313" key="1">
    <source>
        <dbReference type="EMBL" id="KAG8229422.1"/>
    </source>
</evidence>
<dbReference type="AlphaFoldDB" id="A0A8K0K809"/>
<name>A0A8K0K809_LADFU</name>
<evidence type="ECO:0008006" key="3">
    <source>
        <dbReference type="Google" id="ProtNLM"/>
    </source>
</evidence>
<proteinExistence type="predicted"/>
<dbReference type="PANTHER" id="PTHR47027">
    <property type="entry name" value="REVERSE TRANSCRIPTASE DOMAIN-CONTAINING PROTEIN"/>
    <property type="match status" value="1"/>
</dbReference>
<reference evidence="1" key="2">
    <citation type="submission" date="2017-10" db="EMBL/GenBank/DDBJ databases">
        <title>Ladona fulva Genome sequencing and assembly.</title>
        <authorList>
            <person name="Murali S."/>
            <person name="Richards S."/>
            <person name="Bandaranaike D."/>
            <person name="Bellair M."/>
            <person name="Blankenburg K."/>
            <person name="Chao H."/>
            <person name="Dinh H."/>
            <person name="Doddapaneni H."/>
            <person name="Dugan-Rocha S."/>
            <person name="Elkadiri S."/>
            <person name="Gnanaolivu R."/>
            <person name="Hernandez B."/>
            <person name="Skinner E."/>
            <person name="Javaid M."/>
            <person name="Lee S."/>
            <person name="Li M."/>
            <person name="Ming W."/>
            <person name="Munidasa M."/>
            <person name="Muniz J."/>
            <person name="Nguyen L."/>
            <person name="Hughes D."/>
            <person name="Osuji N."/>
            <person name="Pu L.-L."/>
            <person name="Puazo M."/>
            <person name="Qu C."/>
            <person name="Quiroz J."/>
            <person name="Raj R."/>
            <person name="Weissenberger G."/>
            <person name="Xin Y."/>
            <person name="Zou X."/>
            <person name="Han Y."/>
            <person name="Worley K."/>
            <person name="Muzny D."/>
            <person name="Gibbs R."/>
        </authorList>
    </citation>
    <scope>NUCLEOTIDE SEQUENCE</scope>
    <source>
        <strain evidence="1">Sampled in the wild</strain>
    </source>
</reference>
<organism evidence="1 2">
    <name type="scientific">Ladona fulva</name>
    <name type="common">Scarce chaser dragonfly</name>
    <name type="synonym">Libellula fulva</name>
    <dbReference type="NCBI Taxonomy" id="123851"/>
    <lineage>
        <taxon>Eukaryota</taxon>
        <taxon>Metazoa</taxon>
        <taxon>Ecdysozoa</taxon>
        <taxon>Arthropoda</taxon>
        <taxon>Hexapoda</taxon>
        <taxon>Insecta</taxon>
        <taxon>Pterygota</taxon>
        <taxon>Palaeoptera</taxon>
        <taxon>Odonata</taxon>
        <taxon>Epiprocta</taxon>
        <taxon>Anisoptera</taxon>
        <taxon>Libelluloidea</taxon>
        <taxon>Libellulidae</taxon>
        <taxon>Ladona</taxon>
    </lineage>
</organism>
<dbReference type="OrthoDB" id="7480412at2759"/>
<reference evidence="1" key="1">
    <citation type="submission" date="2013-04" db="EMBL/GenBank/DDBJ databases">
        <authorList>
            <person name="Qu J."/>
            <person name="Murali S.C."/>
            <person name="Bandaranaike D."/>
            <person name="Bellair M."/>
            <person name="Blankenburg K."/>
            <person name="Chao H."/>
            <person name="Dinh H."/>
            <person name="Doddapaneni H."/>
            <person name="Downs B."/>
            <person name="Dugan-Rocha S."/>
            <person name="Elkadiri S."/>
            <person name="Gnanaolivu R.D."/>
            <person name="Hernandez B."/>
            <person name="Javaid M."/>
            <person name="Jayaseelan J.C."/>
            <person name="Lee S."/>
            <person name="Li M."/>
            <person name="Ming W."/>
            <person name="Munidasa M."/>
            <person name="Muniz J."/>
            <person name="Nguyen L."/>
            <person name="Ongeri F."/>
            <person name="Osuji N."/>
            <person name="Pu L.-L."/>
            <person name="Puazo M."/>
            <person name="Qu C."/>
            <person name="Quiroz J."/>
            <person name="Raj R."/>
            <person name="Weissenberger G."/>
            <person name="Xin Y."/>
            <person name="Zou X."/>
            <person name="Han Y."/>
            <person name="Richards S."/>
            <person name="Worley K."/>
            <person name="Muzny D."/>
            <person name="Gibbs R."/>
        </authorList>
    </citation>
    <scope>NUCLEOTIDE SEQUENCE</scope>
    <source>
        <strain evidence="1">Sampled in the wild</strain>
    </source>
</reference>
<keyword evidence="2" id="KW-1185">Reference proteome</keyword>
<dbReference type="PANTHER" id="PTHR47027:SF20">
    <property type="entry name" value="REVERSE TRANSCRIPTASE-LIKE PROTEIN WITH RNA-DIRECTED DNA POLYMERASE DOMAIN"/>
    <property type="match status" value="1"/>
</dbReference>
<evidence type="ECO:0000313" key="2">
    <source>
        <dbReference type="Proteomes" id="UP000792457"/>
    </source>
</evidence>